<proteinExistence type="predicted"/>
<evidence type="ECO:0000313" key="2">
    <source>
        <dbReference type="EnsemblMetazoa" id="Aqu2.1.35416_001"/>
    </source>
</evidence>
<name>A0A1X7V607_AMPQE</name>
<protein>
    <recommendedName>
        <fullName evidence="1">Helitron helicase-like domain-containing protein</fullName>
    </recommendedName>
</protein>
<sequence length="131" mass="15246">MNWFDLMWVVAKCDGKSLSDKEVKELSTSECRRLLSSYPVIVANHFSHRFKAFMNHILNGASKPIGEVKDYFWRDEFQQRGSPHIHSLWWVEDTPDLKTVEGRRKALGFIDKYASCPIPKDGEDDDLKDLE</sequence>
<evidence type="ECO:0000259" key="1">
    <source>
        <dbReference type="Pfam" id="PF14214"/>
    </source>
</evidence>
<organism evidence="2">
    <name type="scientific">Amphimedon queenslandica</name>
    <name type="common">Sponge</name>
    <dbReference type="NCBI Taxonomy" id="400682"/>
    <lineage>
        <taxon>Eukaryota</taxon>
        <taxon>Metazoa</taxon>
        <taxon>Porifera</taxon>
        <taxon>Demospongiae</taxon>
        <taxon>Heteroscleromorpha</taxon>
        <taxon>Haplosclerida</taxon>
        <taxon>Niphatidae</taxon>
        <taxon>Amphimedon</taxon>
    </lineage>
</organism>
<dbReference type="InParanoid" id="A0A1X7V607"/>
<feature type="domain" description="Helitron helicase-like" evidence="1">
    <location>
        <begin position="22"/>
        <end position="88"/>
    </location>
</feature>
<dbReference type="AlphaFoldDB" id="A0A1X7V607"/>
<accession>A0A1X7V607</accession>
<dbReference type="EnsemblMetazoa" id="Aqu2.1.35416_001">
    <property type="protein sequence ID" value="Aqu2.1.35416_001"/>
    <property type="gene ID" value="Aqu2.1.35416"/>
</dbReference>
<dbReference type="InterPro" id="IPR025476">
    <property type="entry name" value="Helitron_helicase-like"/>
</dbReference>
<dbReference type="Pfam" id="PF14214">
    <property type="entry name" value="Helitron_like_N"/>
    <property type="match status" value="1"/>
</dbReference>
<reference evidence="2" key="1">
    <citation type="submission" date="2017-05" db="UniProtKB">
        <authorList>
            <consortium name="EnsemblMetazoa"/>
        </authorList>
    </citation>
    <scope>IDENTIFICATION</scope>
</reference>